<dbReference type="Proteomes" id="UP000008076">
    <property type="component" value="Unassembled WGS sequence"/>
</dbReference>
<dbReference type="GeneID" id="5881027"/>
<keyword evidence="4" id="KW-1185">Reference proteome</keyword>
<evidence type="ECO:0000313" key="4">
    <source>
        <dbReference type="Proteomes" id="UP000008076"/>
    </source>
</evidence>
<evidence type="ECO:0000313" key="3">
    <source>
        <dbReference type="EMBL" id="EDR27725.1"/>
    </source>
</evidence>
<gene>
    <name evidence="3" type="ORF">EDI_113640</name>
</gene>
<sequence>MESGDEFHTNWSGYATEFKTARQPIDNEVQFYRFGGRPYVPYTPLAGSGGDKKDDEKKEEPLKQYNESEWEPMKVYDPRTGKMRLLNTLQEYLDYRLENKLDQQGVNDVINKLLEGSRYKIEDGKLVETGEDKVEAGKLLYDPYFNVNPNWSQRRERYDQYVPNIVTYDDYNEEIEKKIKYLRRENKHIKEQLKAGGLQHQQINQMVRENQRRIDILEKENIDLKRNQQQFVTKEDLRAYDIFLRKRFGYSERILEEMTTILNDMRPVVSRIPEFEKLLGQYGNDINNVYGTLGKLNEEIEKSYKAMNARDRMYNAGLNALSNAIYVSKNEQRIMHTLINGIIAGINEMKVNQPDLYKSEFNNINNILDKLNLRIDQSNERIRVLEGENKTYASDFDYLEKNFSQIDRKMSQEVFKQETDQVTFSKWKLISDITKLMGNKFYINENQVAQYIRSIPDPAMRAGAKRRFDAKFGAIASNIRKYNEGKIRDMSAAINLIADIQEEVGKGNELANNAFNVLGGNRPGRGDDGNDKVSVLIPVATRVRDVKLERPSFVLDPTVNEKLKKLNEEFPRIVKEFSRNRPLEYGPNRHFFDQVLKRVSVAKNIFEEHDYTIPINSVAVGNFIDSFTDFINKLNNNTYNLNDLLQASNILDKDIDKLGIEYKTNSELDRQLIYNKALQINDTTPERLDNAFRNTVTRRYIDEYYRADKRLLNNDQVQGIVANAVVGGAAVPVDNNIHIAGKGNKKYDVKFMRADVKKSFLKGKSVEELKPGNYQVKLGKKSPVDPYSLTDAQIIGLVQEQIANERLEEDRRKRLEYYDTHTVSHKTVDGSPYDPSQSSSIENVKEIKKKKKKFN</sequence>
<feature type="coiled-coil region" evidence="1">
    <location>
        <begin position="361"/>
        <end position="388"/>
    </location>
</feature>
<feature type="region of interest" description="Disordered" evidence="2">
    <location>
        <begin position="824"/>
        <end position="855"/>
    </location>
</feature>
<protein>
    <submittedName>
        <fullName evidence="3">Uncharacterized protein</fullName>
    </submittedName>
</protein>
<feature type="region of interest" description="Disordered" evidence="2">
    <location>
        <begin position="43"/>
        <end position="64"/>
    </location>
</feature>
<dbReference type="VEuPathDB" id="AmoebaDB:EDI_113640"/>
<dbReference type="EMBL" id="DS548777">
    <property type="protein sequence ID" value="EDR27725.1"/>
    <property type="molecule type" value="Genomic_DNA"/>
</dbReference>
<dbReference type="KEGG" id="edi:EDI_113640"/>
<feature type="coiled-coil region" evidence="1">
    <location>
        <begin position="172"/>
        <end position="227"/>
    </location>
</feature>
<accession>B0ECL9</accession>
<dbReference type="AlphaFoldDB" id="B0ECL9"/>
<keyword evidence="1" id="KW-0175">Coiled coil</keyword>
<dbReference type="RefSeq" id="XP_001736045.1">
    <property type="nucleotide sequence ID" value="XM_001735993.1"/>
</dbReference>
<reference evidence="4" key="1">
    <citation type="submission" date="2007-12" db="EMBL/GenBank/DDBJ databases">
        <title>Annotation of Entamoeba dispar SAW760.</title>
        <authorList>
            <person name="Lorenzi H."/>
            <person name="Inman J."/>
            <person name="Schobel S."/>
            <person name="Amedeo P."/>
            <person name="Caler E."/>
        </authorList>
    </citation>
    <scope>NUCLEOTIDE SEQUENCE [LARGE SCALE GENOMIC DNA]</scope>
    <source>
        <strain evidence="4">ATCC PRA-260 / SAW760</strain>
    </source>
</reference>
<name>B0ECL9_ENTDS</name>
<organism evidence="4">
    <name type="scientific">Entamoeba dispar (strain ATCC PRA-260 / SAW760)</name>
    <dbReference type="NCBI Taxonomy" id="370354"/>
    <lineage>
        <taxon>Eukaryota</taxon>
        <taxon>Amoebozoa</taxon>
        <taxon>Evosea</taxon>
        <taxon>Archamoebae</taxon>
        <taxon>Mastigamoebida</taxon>
        <taxon>Entamoebidae</taxon>
        <taxon>Entamoeba</taxon>
    </lineage>
</organism>
<feature type="compositionally biased region" description="Basic and acidic residues" evidence="2">
    <location>
        <begin position="50"/>
        <end position="62"/>
    </location>
</feature>
<evidence type="ECO:0000256" key="1">
    <source>
        <dbReference type="SAM" id="Coils"/>
    </source>
</evidence>
<evidence type="ECO:0000256" key="2">
    <source>
        <dbReference type="SAM" id="MobiDB-lite"/>
    </source>
</evidence>
<proteinExistence type="predicted"/>